<organism evidence="5 6">
    <name type="scientific">Fimbriiglobus ruber</name>
    <dbReference type="NCBI Taxonomy" id="1908690"/>
    <lineage>
        <taxon>Bacteria</taxon>
        <taxon>Pseudomonadati</taxon>
        <taxon>Planctomycetota</taxon>
        <taxon>Planctomycetia</taxon>
        <taxon>Gemmatales</taxon>
        <taxon>Gemmataceae</taxon>
        <taxon>Fimbriiglobus</taxon>
    </lineage>
</organism>
<dbReference type="GO" id="GO:0000150">
    <property type="term" value="F:DNA strand exchange activity"/>
    <property type="evidence" value="ECO:0007669"/>
    <property type="project" value="TreeGrafter"/>
</dbReference>
<dbReference type="InterPro" id="IPR050639">
    <property type="entry name" value="SSR_resolvase"/>
</dbReference>
<comment type="caution">
    <text evidence="5">The sequence shown here is derived from an EMBL/GenBank/DDBJ whole genome shotgun (WGS) entry which is preliminary data.</text>
</comment>
<evidence type="ECO:0000256" key="2">
    <source>
        <dbReference type="ARBA" id="ARBA00023172"/>
    </source>
</evidence>
<sequence length="182" mass="20570">MATIPAIVTRELFDRVQAKMATNRSFAARNNTTTKYLLRALVSCGSCQLACQARRATPTDQTYYICTGKNLQVRKRLGCTCRSKFIPAGALDDLVWADLVDLLQHPDRVAKALQRASGGCGLPQELRARQENLRRGRSSLAQQIERLTEAYLSGVLKLDEYERRRKELERRDATLANQEELL</sequence>
<dbReference type="GO" id="GO:0003677">
    <property type="term" value="F:DNA binding"/>
    <property type="evidence" value="ECO:0007669"/>
    <property type="project" value="UniProtKB-KW"/>
</dbReference>
<accession>A0A225DE78</accession>
<proteinExistence type="predicted"/>
<feature type="coiled-coil region" evidence="3">
    <location>
        <begin position="130"/>
        <end position="178"/>
    </location>
</feature>
<dbReference type="InterPro" id="IPR025827">
    <property type="entry name" value="Zn_ribbon_recom_dom"/>
</dbReference>
<evidence type="ECO:0000256" key="1">
    <source>
        <dbReference type="ARBA" id="ARBA00023125"/>
    </source>
</evidence>
<dbReference type="InterPro" id="IPR038109">
    <property type="entry name" value="DNA_bind_recomb_sf"/>
</dbReference>
<dbReference type="EMBL" id="NIDE01000009">
    <property type="protein sequence ID" value="OWK39772.1"/>
    <property type="molecule type" value="Genomic_DNA"/>
</dbReference>
<keyword evidence="3" id="KW-0175">Coiled coil</keyword>
<dbReference type="Pfam" id="PF13408">
    <property type="entry name" value="Zn_ribbon_recom"/>
    <property type="match status" value="1"/>
</dbReference>
<dbReference type="Proteomes" id="UP000214646">
    <property type="component" value="Unassembled WGS sequence"/>
</dbReference>
<evidence type="ECO:0000313" key="5">
    <source>
        <dbReference type="EMBL" id="OWK39772.1"/>
    </source>
</evidence>
<dbReference type="AlphaFoldDB" id="A0A225DE78"/>
<dbReference type="PANTHER" id="PTHR30461:SF2">
    <property type="entry name" value="SERINE RECOMBINASE PINE-RELATED"/>
    <property type="match status" value="1"/>
</dbReference>
<evidence type="ECO:0000313" key="6">
    <source>
        <dbReference type="Proteomes" id="UP000214646"/>
    </source>
</evidence>
<dbReference type="PANTHER" id="PTHR30461">
    <property type="entry name" value="DNA-INVERTASE FROM LAMBDOID PROPHAGE"/>
    <property type="match status" value="1"/>
</dbReference>
<protein>
    <submittedName>
        <fullName evidence="5">DNA invertase</fullName>
    </submittedName>
</protein>
<evidence type="ECO:0000256" key="3">
    <source>
        <dbReference type="SAM" id="Coils"/>
    </source>
</evidence>
<keyword evidence="1" id="KW-0238">DNA-binding</keyword>
<keyword evidence="6" id="KW-1185">Reference proteome</keyword>
<name>A0A225DE78_9BACT</name>
<dbReference type="Gene3D" id="3.90.1750.20">
    <property type="entry name" value="Putative Large Serine Recombinase, Chain B, Domain 2"/>
    <property type="match status" value="1"/>
</dbReference>
<keyword evidence="2" id="KW-0233">DNA recombination</keyword>
<feature type="domain" description="Recombinase zinc beta ribbon" evidence="4">
    <location>
        <begin position="37"/>
        <end position="99"/>
    </location>
</feature>
<reference evidence="6" key="1">
    <citation type="submission" date="2017-06" db="EMBL/GenBank/DDBJ databases">
        <title>Genome analysis of Fimbriiglobus ruber SP5, the first member of the order Planctomycetales with confirmed chitinolytic capability.</title>
        <authorList>
            <person name="Ravin N.V."/>
            <person name="Rakitin A.L."/>
            <person name="Ivanova A.A."/>
            <person name="Beletsky A.V."/>
            <person name="Kulichevskaya I.S."/>
            <person name="Mardanov A.V."/>
            <person name="Dedysh S.N."/>
        </authorList>
    </citation>
    <scope>NUCLEOTIDE SEQUENCE [LARGE SCALE GENOMIC DNA]</scope>
    <source>
        <strain evidence="6">SP5</strain>
    </source>
</reference>
<evidence type="ECO:0000259" key="4">
    <source>
        <dbReference type="Pfam" id="PF13408"/>
    </source>
</evidence>
<gene>
    <name evidence="5" type="ORF">FRUB_05662</name>
</gene>